<evidence type="ECO:0000256" key="7">
    <source>
        <dbReference type="SAM" id="Phobius"/>
    </source>
</evidence>
<keyword evidence="3 7" id="KW-0812">Transmembrane</keyword>
<reference evidence="8 9" key="1">
    <citation type="submission" date="2019-01" db="EMBL/GenBank/DDBJ databases">
        <title>Nuclear Genome Assembly of the Microalgal Biofuel strain Nannochloropsis salina CCMP1776.</title>
        <authorList>
            <person name="Hovde B."/>
        </authorList>
    </citation>
    <scope>NUCLEOTIDE SEQUENCE [LARGE SCALE GENOMIC DNA]</scope>
    <source>
        <strain evidence="8 9">CCMP1776</strain>
    </source>
</reference>
<keyword evidence="5 7" id="KW-0472">Membrane</keyword>
<evidence type="ECO:0000256" key="4">
    <source>
        <dbReference type="ARBA" id="ARBA00022989"/>
    </source>
</evidence>
<evidence type="ECO:0000256" key="2">
    <source>
        <dbReference type="ARBA" id="ARBA00009773"/>
    </source>
</evidence>
<evidence type="ECO:0000313" key="9">
    <source>
        <dbReference type="Proteomes" id="UP000355283"/>
    </source>
</evidence>
<dbReference type="GO" id="GO:0055085">
    <property type="term" value="P:transmembrane transport"/>
    <property type="evidence" value="ECO:0007669"/>
    <property type="project" value="TreeGrafter"/>
</dbReference>
<feature type="transmembrane region" description="Helical" evidence="7">
    <location>
        <begin position="511"/>
        <end position="537"/>
    </location>
</feature>
<name>A0A4D9CTH9_9STRA</name>
<comment type="similarity">
    <text evidence="2">Belongs to the autoinducer-2 exporter (AI-2E) (TC 2.A.86) family.</text>
</comment>
<feature type="region of interest" description="Disordered" evidence="6">
    <location>
        <begin position="1"/>
        <end position="169"/>
    </location>
</feature>
<feature type="compositionally biased region" description="Low complexity" evidence="6">
    <location>
        <begin position="154"/>
        <end position="169"/>
    </location>
</feature>
<keyword evidence="9" id="KW-1185">Reference proteome</keyword>
<feature type="compositionally biased region" description="Basic and acidic residues" evidence="6">
    <location>
        <begin position="54"/>
        <end position="70"/>
    </location>
</feature>
<dbReference type="Pfam" id="PF01594">
    <property type="entry name" value="AI-2E_transport"/>
    <property type="match status" value="1"/>
</dbReference>
<feature type="transmembrane region" description="Helical" evidence="7">
    <location>
        <begin position="486"/>
        <end position="505"/>
    </location>
</feature>
<dbReference type="PANTHER" id="PTHR21716:SF62">
    <property type="entry name" value="TRANSPORT PROTEIN YDBI-RELATED"/>
    <property type="match status" value="1"/>
</dbReference>
<dbReference type="PANTHER" id="PTHR21716">
    <property type="entry name" value="TRANSMEMBRANE PROTEIN"/>
    <property type="match status" value="1"/>
</dbReference>
<feature type="compositionally biased region" description="Basic and acidic residues" evidence="6">
    <location>
        <begin position="16"/>
        <end position="26"/>
    </location>
</feature>
<feature type="transmembrane region" description="Helical" evidence="7">
    <location>
        <begin position="265"/>
        <end position="286"/>
    </location>
</feature>
<feature type="transmembrane region" description="Helical" evidence="7">
    <location>
        <begin position="549"/>
        <end position="569"/>
    </location>
</feature>
<evidence type="ECO:0000313" key="8">
    <source>
        <dbReference type="EMBL" id="TFJ80008.1"/>
    </source>
</evidence>
<dbReference type="AlphaFoldDB" id="A0A4D9CTH9"/>
<dbReference type="EMBL" id="SDOX01000183">
    <property type="protein sequence ID" value="TFJ80008.1"/>
    <property type="molecule type" value="Genomic_DNA"/>
</dbReference>
<feature type="transmembrane region" description="Helical" evidence="7">
    <location>
        <begin position="589"/>
        <end position="607"/>
    </location>
</feature>
<sequence length="633" mass="67726">MEAGNQVEDDFEGGDEGERRNAEYGRGRSIGGVAPLCTDTAPANEIYKAANPSEKTKLKAPEDGVRRGKQDGFNVFKTISGGGLGGRGRFRPSFFTRSKDTFPSCMPRSNHVEGSRRAKAPRISAPVGPSGTASSTSSQSSAGSSAPLVSMPNLPSAKPASSQKSKALQGSSSANDYLDSVQASTSPGNNSNMQVLLSMVQSDPSKRLLVWAAFLVLGWTLRSFYGIILGTFVLSYIGSSAVRWSEEKGNELGGRLKLPPLPRRFWALAYVVLVLSSFVSLTVVTVPRVVGETNYLSLLIESENPYVFVADGVRRLLGPDFSGKVEAFLLSVTGEEGRAFATGVLSATSPTSTLFSSPSASSSTSSAAAAASVARKRLTQPLNGLPLEAWTPARSSRFAKLMEYSLKGYIKQAYFVTQKLLTSSTKLVYKGLLSLLFSFMIIWDLPRLARGTQRLARSRFGYAYSVLAPQLTAFGRLVGQSFEVQSIIALVNTLLTTLGLVFLKIPGYGFMSLVVLITSFIPVFGVFLSTLPMALVAVSEYGVGKMIDVILMVIGVHVVEAYCLSPLIYSATVKLHPVLIVAALYMMEHLAGLQGVFLAVPVTMFVIRQVLGIPADGQGKGNLEAREGQVVQA</sequence>
<dbReference type="OrthoDB" id="531865at2759"/>
<evidence type="ECO:0000256" key="1">
    <source>
        <dbReference type="ARBA" id="ARBA00004141"/>
    </source>
</evidence>
<evidence type="ECO:0000256" key="3">
    <source>
        <dbReference type="ARBA" id="ARBA00022692"/>
    </source>
</evidence>
<feature type="compositionally biased region" description="Low complexity" evidence="6">
    <location>
        <begin position="130"/>
        <end position="146"/>
    </location>
</feature>
<comment type="subcellular location">
    <subcellularLocation>
        <location evidence="1">Membrane</location>
        <topology evidence="1">Multi-pass membrane protein</topology>
    </subcellularLocation>
</comment>
<dbReference type="InterPro" id="IPR002549">
    <property type="entry name" value="AI-2E-like"/>
</dbReference>
<keyword evidence="4 7" id="KW-1133">Transmembrane helix</keyword>
<dbReference type="Proteomes" id="UP000355283">
    <property type="component" value="Unassembled WGS sequence"/>
</dbReference>
<comment type="caution">
    <text evidence="8">The sequence shown here is derived from an EMBL/GenBank/DDBJ whole genome shotgun (WGS) entry which is preliminary data.</text>
</comment>
<dbReference type="GO" id="GO:0016020">
    <property type="term" value="C:membrane"/>
    <property type="evidence" value="ECO:0007669"/>
    <property type="project" value="UniProtKB-SubCell"/>
</dbReference>
<feature type="transmembrane region" description="Helical" evidence="7">
    <location>
        <begin position="427"/>
        <end position="445"/>
    </location>
</feature>
<organism evidence="8 9">
    <name type="scientific">Nannochloropsis salina CCMP1776</name>
    <dbReference type="NCBI Taxonomy" id="1027361"/>
    <lineage>
        <taxon>Eukaryota</taxon>
        <taxon>Sar</taxon>
        <taxon>Stramenopiles</taxon>
        <taxon>Ochrophyta</taxon>
        <taxon>Eustigmatophyceae</taxon>
        <taxon>Eustigmatales</taxon>
        <taxon>Monodopsidaceae</taxon>
        <taxon>Microchloropsis</taxon>
        <taxon>Microchloropsis salina</taxon>
    </lineage>
</organism>
<protein>
    <submittedName>
        <fullName evidence="8">Uncharacterized protein</fullName>
    </submittedName>
</protein>
<feature type="transmembrane region" description="Helical" evidence="7">
    <location>
        <begin position="208"/>
        <end position="237"/>
    </location>
</feature>
<evidence type="ECO:0000256" key="5">
    <source>
        <dbReference type="ARBA" id="ARBA00023136"/>
    </source>
</evidence>
<proteinExistence type="inferred from homology"/>
<accession>A0A4D9CTH9</accession>
<gene>
    <name evidence="8" type="ORF">NSK_008566</name>
</gene>
<evidence type="ECO:0000256" key="6">
    <source>
        <dbReference type="SAM" id="MobiDB-lite"/>
    </source>
</evidence>